<dbReference type="GO" id="GO:0034476">
    <property type="term" value="P:U5 snRNA 3'-end processing"/>
    <property type="evidence" value="ECO:0007669"/>
    <property type="project" value="TreeGrafter"/>
</dbReference>
<dbReference type="SUPFAM" id="SSF54211">
    <property type="entry name" value="Ribosomal protein S5 domain 2-like"/>
    <property type="match status" value="1"/>
</dbReference>
<comment type="similarity">
    <text evidence="3">Belongs to the RNase PH family.</text>
</comment>
<sequence length="86" mass="9392">MPRVPVASEDERKFIVDGIQSDFRLDGRTSRMYRPVLLATDVVNTANGSCLLKLGGTIVMAGVTFEFTRTSQESPNEGRIEATVDG</sequence>
<dbReference type="GO" id="GO:0005730">
    <property type="term" value="C:nucleolus"/>
    <property type="evidence" value="ECO:0007669"/>
    <property type="project" value="UniProtKB-SubCell"/>
</dbReference>
<dbReference type="Pfam" id="PF01138">
    <property type="entry name" value="RNase_PH"/>
    <property type="match status" value="1"/>
</dbReference>
<dbReference type="InterPro" id="IPR050590">
    <property type="entry name" value="Exosome_comp_Rrp42_subfam"/>
</dbReference>
<proteinExistence type="inferred from homology"/>
<dbReference type="Proteomes" id="UP000682733">
    <property type="component" value="Unassembled WGS sequence"/>
</dbReference>
<dbReference type="AlphaFoldDB" id="A0A8S2JKX0"/>
<dbReference type="GO" id="GO:0016075">
    <property type="term" value="P:rRNA catabolic process"/>
    <property type="evidence" value="ECO:0007669"/>
    <property type="project" value="TreeGrafter"/>
</dbReference>
<comment type="caution">
    <text evidence="9">The sequence shown here is derived from an EMBL/GenBank/DDBJ whole genome shotgun (WGS) entry which is preliminary data.</text>
</comment>
<dbReference type="PANTHER" id="PTHR11097:SF8">
    <property type="entry name" value="EXOSOME COMPLEX COMPONENT RRP42"/>
    <property type="match status" value="1"/>
</dbReference>
<keyword evidence="4" id="KW-0963">Cytoplasm</keyword>
<evidence type="ECO:0000313" key="10">
    <source>
        <dbReference type="Proteomes" id="UP000682733"/>
    </source>
</evidence>
<dbReference type="GO" id="GO:0071035">
    <property type="term" value="P:nuclear polyadenylation-dependent rRNA catabolic process"/>
    <property type="evidence" value="ECO:0007669"/>
    <property type="project" value="TreeGrafter"/>
</dbReference>
<dbReference type="EMBL" id="CAJOBA010007459">
    <property type="protein sequence ID" value="CAF3802829.1"/>
    <property type="molecule type" value="Genomic_DNA"/>
</dbReference>
<dbReference type="InterPro" id="IPR001247">
    <property type="entry name" value="ExoRNase_PH_dom1"/>
</dbReference>
<organism evidence="9 10">
    <name type="scientific">Didymodactylos carnosus</name>
    <dbReference type="NCBI Taxonomy" id="1234261"/>
    <lineage>
        <taxon>Eukaryota</taxon>
        <taxon>Metazoa</taxon>
        <taxon>Spiralia</taxon>
        <taxon>Gnathifera</taxon>
        <taxon>Rotifera</taxon>
        <taxon>Eurotatoria</taxon>
        <taxon>Bdelloidea</taxon>
        <taxon>Philodinida</taxon>
        <taxon>Philodinidae</taxon>
        <taxon>Didymodactylos</taxon>
    </lineage>
</organism>
<evidence type="ECO:0000313" key="9">
    <source>
        <dbReference type="EMBL" id="CAF3802829.1"/>
    </source>
</evidence>
<keyword evidence="5" id="KW-0271">Exosome</keyword>
<evidence type="ECO:0000256" key="4">
    <source>
        <dbReference type="ARBA" id="ARBA00022490"/>
    </source>
</evidence>
<evidence type="ECO:0000256" key="2">
    <source>
        <dbReference type="ARBA" id="ARBA00004604"/>
    </source>
</evidence>
<dbReference type="InterPro" id="IPR020568">
    <property type="entry name" value="Ribosomal_Su5_D2-typ_SF"/>
</dbReference>
<accession>A0A8S2JKX0</accession>
<gene>
    <name evidence="8" type="ORF">OVA965_LOCUS16160</name>
    <name evidence="9" type="ORF">TMI583_LOCUS16170</name>
</gene>
<dbReference type="Proteomes" id="UP000677228">
    <property type="component" value="Unassembled WGS sequence"/>
</dbReference>
<name>A0A8S2JKX0_9BILA</name>
<protein>
    <recommendedName>
        <fullName evidence="6">Ribosomal RNA-processing protein 42</fullName>
    </recommendedName>
</protein>
<reference evidence="9" key="1">
    <citation type="submission" date="2021-02" db="EMBL/GenBank/DDBJ databases">
        <authorList>
            <person name="Nowell W R."/>
        </authorList>
    </citation>
    <scope>NUCLEOTIDE SEQUENCE</scope>
</reference>
<dbReference type="GO" id="GO:0071028">
    <property type="term" value="P:nuclear mRNA surveillance"/>
    <property type="evidence" value="ECO:0007669"/>
    <property type="project" value="TreeGrafter"/>
</dbReference>
<evidence type="ECO:0000259" key="7">
    <source>
        <dbReference type="Pfam" id="PF01138"/>
    </source>
</evidence>
<evidence type="ECO:0000313" key="8">
    <source>
        <dbReference type="EMBL" id="CAF1034472.1"/>
    </source>
</evidence>
<dbReference type="PANTHER" id="PTHR11097">
    <property type="entry name" value="EXOSOME COMPLEX EXONUCLEASE RIBOSOMAL RNA PROCESSING PROTEIN"/>
    <property type="match status" value="1"/>
</dbReference>
<feature type="domain" description="Exoribonuclease phosphorolytic" evidence="7">
    <location>
        <begin position="33"/>
        <end position="84"/>
    </location>
</feature>
<evidence type="ECO:0000256" key="1">
    <source>
        <dbReference type="ARBA" id="ARBA00004496"/>
    </source>
</evidence>
<feature type="non-terminal residue" evidence="9">
    <location>
        <position position="1"/>
    </location>
</feature>
<dbReference type="GO" id="GO:0034473">
    <property type="term" value="P:U1 snRNA 3'-end processing"/>
    <property type="evidence" value="ECO:0007669"/>
    <property type="project" value="TreeGrafter"/>
</dbReference>
<dbReference type="Gene3D" id="3.30.230.70">
    <property type="entry name" value="GHMP Kinase, N-terminal domain"/>
    <property type="match status" value="1"/>
</dbReference>
<dbReference type="GO" id="GO:0000176">
    <property type="term" value="C:nuclear exosome (RNase complex)"/>
    <property type="evidence" value="ECO:0007669"/>
    <property type="project" value="TreeGrafter"/>
</dbReference>
<dbReference type="GO" id="GO:0071038">
    <property type="term" value="P:TRAMP-dependent tRNA surveillance pathway"/>
    <property type="evidence" value="ECO:0007669"/>
    <property type="project" value="TreeGrafter"/>
</dbReference>
<dbReference type="GO" id="GO:0035925">
    <property type="term" value="F:mRNA 3'-UTR AU-rich region binding"/>
    <property type="evidence" value="ECO:0007669"/>
    <property type="project" value="TreeGrafter"/>
</dbReference>
<dbReference type="InterPro" id="IPR027408">
    <property type="entry name" value="PNPase/RNase_PH_dom_sf"/>
</dbReference>
<dbReference type="EMBL" id="CAJNOK010007446">
    <property type="protein sequence ID" value="CAF1034472.1"/>
    <property type="molecule type" value="Genomic_DNA"/>
</dbReference>
<evidence type="ECO:0000256" key="5">
    <source>
        <dbReference type="ARBA" id="ARBA00022835"/>
    </source>
</evidence>
<dbReference type="GO" id="GO:0034475">
    <property type="term" value="P:U4 snRNA 3'-end processing"/>
    <property type="evidence" value="ECO:0007669"/>
    <property type="project" value="TreeGrafter"/>
</dbReference>
<evidence type="ECO:0000256" key="3">
    <source>
        <dbReference type="ARBA" id="ARBA00006678"/>
    </source>
</evidence>
<dbReference type="GO" id="GO:0000177">
    <property type="term" value="C:cytoplasmic exosome (RNase complex)"/>
    <property type="evidence" value="ECO:0007669"/>
    <property type="project" value="TreeGrafter"/>
</dbReference>
<evidence type="ECO:0000256" key="6">
    <source>
        <dbReference type="ARBA" id="ARBA00042523"/>
    </source>
</evidence>
<comment type="subcellular location">
    <subcellularLocation>
        <location evidence="1">Cytoplasm</location>
    </subcellularLocation>
    <subcellularLocation>
        <location evidence="2">Nucleus</location>
        <location evidence="2">Nucleolus</location>
    </subcellularLocation>
</comment>
<dbReference type="GO" id="GO:0000467">
    <property type="term" value="P:exonucleolytic trimming to generate mature 3'-end of 5.8S rRNA from tricistronic rRNA transcript (SSU-rRNA, 5.8S rRNA, LSU-rRNA)"/>
    <property type="evidence" value="ECO:0007669"/>
    <property type="project" value="TreeGrafter"/>
</dbReference>